<dbReference type="PROSITE" id="PS51327">
    <property type="entry name" value="DICER_DSRBF"/>
    <property type="match status" value="1"/>
</dbReference>
<dbReference type="Pfam" id="PF00271">
    <property type="entry name" value="Helicase_C"/>
    <property type="match status" value="1"/>
</dbReference>
<dbReference type="Proteomes" id="UP000012960">
    <property type="component" value="Unplaced"/>
</dbReference>
<dbReference type="GO" id="GO:0003723">
    <property type="term" value="F:RNA binding"/>
    <property type="evidence" value="ECO:0007669"/>
    <property type="project" value="UniProtKB-UniRule"/>
</dbReference>
<sequence>MDELGLVCAIEATKICIDAVSSSNSTDRRNFVMVNVAQCKSFLEEVLQKLAERLPADFELLLKTENDCAAAVQKGYISSKLYELIQIIRSLGMPSQVVCLIFVERNITAKVLERFIKNVCFLSHFTVSYLAGGSSSVDALTPKTQKDILDSFRSGKANLLFTTDVPDCSCVIRFDLPKTARSYIQSHGRARQAGSHYVIMLERGNLQQRDLLFDIIKNKHSTVDIALNRDQDSLVSIVSINEDLGAYYVDSTGASVTADSSVSLINTYCQNLPRDKYFTPKPIFRYTLDAGTMSAQ</sequence>
<dbReference type="OrthoDB" id="6513042at2759"/>
<dbReference type="InterPro" id="IPR027417">
    <property type="entry name" value="P-loop_NTPase"/>
</dbReference>
<dbReference type="Gramene" id="Ma10_t28110.1">
    <property type="protein sequence ID" value="Ma10_p28110.1"/>
    <property type="gene ID" value="Ma10_g28110"/>
</dbReference>
<keyword evidence="5" id="KW-1185">Reference proteome</keyword>
<keyword evidence="1" id="KW-0378">Hydrolase</keyword>
<name>A0A804L164_MUSAM</name>
<proteinExistence type="predicted"/>
<evidence type="ECO:0000313" key="4">
    <source>
        <dbReference type="EnsemblPlants" id="Ma10_p28110.1"/>
    </source>
</evidence>
<dbReference type="OMA" id="KQTSIPC"/>
<dbReference type="AlphaFoldDB" id="A0A804L164"/>
<dbReference type="InParanoid" id="A0A804L164"/>
<dbReference type="SMART" id="SM00490">
    <property type="entry name" value="HELICc"/>
    <property type="match status" value="1"/>
</dbReference>
<dbReference type="SUPFAM" id="SSF52540">
    <property type="entry name" value="P-loop containing nucleoside triphosphate hydrolases"/>
    <property type="match status" value="1"/>
</dbReference>
<dbReference type="GO" id="GO:0016891">
    <property type="term" value="F:RNA endonuclease activity producing 5'-phosphomonoesters, hydrolytic mechanism"/>
    <property type="evidence" value="ECO:0007669"/>
    <property type="project" value="InterPro"/>
</dbReference>
<reference evidence="4" key="1">
    <citation type="submission" date="2021-05" db="UniProtKB">
        <authorList>
            <consortium name="EnsemblPlants"/>
        </authorList>
    </citation>
    <scope>IDENTIFICATION</scope>
    <source>
        <strain evidence="4">subsp. malaccensis</strain>
    </source>
</reference>
<dbReference type="InterPro" id="IPR001650">
    <property type="entry name" value="Helicase_C-like"/>
</dbReference>
<evidence type="ECO:0000259" key="3">
    <source>
        <dbReference type="PROSITE" id="PS51327"/>
    </source>
</evidence>
<dbReference type="Gene3D" id="3.40.50.300">
    <property type="entry name" value="P-loop containing nucleotide triphosphate hydrolases"/>
    <property type="match status" value="1"/>
</dbReference>
<organism evidence="4 5">
    <name type="scientific">Musa acuminata subsp. malaccensis</name>
    <name type="common">Wild banana</name>
    <name type="synonym">Musa malaccensis</name>
    <dbReference type="NCBI Taxonomy" id="214687"/>
    <lineage>
        <taxon>Eukaryota</taxon>
        <taxon>Viridiplantae</taxon>
        <taxon>Streptophyta</taxon>
        <taxon>Embryophyta</taxon>
        <taxon>Tracheophyta</taxon>
        <taxon>Spermatophyta</taxon>
        <taxon>Magnoliopsida</taxon>
        <taxon>Liliopsida</taxon>
        <taxon>Zingiberales</taxon>
        <taxon>Musaceae</taxon>
        <taxon>Musa</taxon>
    </lineage>
</organism>
<evidence type="ECO:0000256" key="1">
    <source>
        <dbReference type="ARBA" id="ARBA00022801"/>
    </source>
</evidence>
<dbReference type="EnsemblPlants" id="Ma10_t28110.1">
    <property type="protein sequence ID" value="Ma10_p28110.1"/>
    <property type="gene ID" value="Ma10_g28110"/>
</dbReference>
<dbReference type="PANTHER" id="PTHR14950">
    <property type="entry name" value="DICER-RELATED"/>
    <property type="match status" value="1"/>
</dbReference>
<accession>A0A804L164</accession>
<feature type="domain" description="Dicer dsRNA-binding fold" evidence="3">
    <location>
        <begin position="261"/>
        <end position="296"/>
    </location>
</feature>
<dbReference type="PANTHER" id="PTHR14950:SF46">
    <property type="entry name" value="ENDORIBONUCLEASE DICER HOMOLOG 3"/>
    <property type="match status" value="1"/>
</dbReference>
<dbReference type="InterPro" id="IPR038248">
    <property type="entry name" value="Dicer_dimer_sf"/>
</dbReference>
<keyword evidence="2" id="KW-0694">RNA-binding</keyword>
<dbReference type="InterPro" id="IPR005034">
    <property type="entry name" value="Dicer_dimerisation"/>
</dbReference>
<evidence type="ECO:0000313" key="5">
    <source>
        <dbReference type="Proteomes" id="UP000012960"/>
    </source>
</evidence>
<protein>
    <recommendedName>
        <fullName evidence="3">Dicer dsRNA-binding fold domain-containing protein</fullName>
    </recommendedName>
</protein>
<evidence type="ECO:0000256" key="2">
    <source>
        <dbReference type="PROSITE-ProRule" id="PRU00657"/>
    </source>
</evidence>
<dbReference type="Gene3D" id="3.30.160.380">
    <property type="entry name" value="Dicer dimerisation domain"/>
    <property type="match status" value="1"/>
</dbReference>